<name>A0ABN2SWP9_9ACTN</name>
<gene>
    <name evidence="2" type="ORF">GCM10009838_67000</name>
</gene>
<keyword evidence="3" id="KW-1185">Reference proteome</keyword>
<feature type="region of interest" description="Disordered" evidence="1">
    <location>
        <begin position="1"/>
        <end position="25"/>
    </location>
</feature>
<comment type="caution">
    <text evidence="2">The sequence shown here is derived from an EMBL/GenBank/DDBJ whole genome shotgun (WGS) entry which is preliminary data.</text>
</comment>
<dbReference type="EMBL" id="BAAAQM010000050">
    <property type="protein sequence ID" value="GAA1993524.1"/>
    <property type="molecule type" value="Genomic_DNA"/>
</dbReference>
<evidence type="ECO:0000313" key="3">
    <source>
        <dbReference type="Proteomes" id="UP001499854"/>
    </source>
</evidence>
<evidence type="ECO:0000313" key="2">
    <source>
        <dbReference type="EMBL" id="GAA1993524.1"/>
    </source>
</evidence>
<organism evidence="2 3">
    <name type="scientific">Catenulispora subtropica</name>
    <dbReference type="NCBI Taxonomy" id="450798"/>
    <lineage>
        <taxon>Bacteria</taxon>
        <taxon>Bacillati</taxon>
        <taxon>Actinomycetota</taxon>
        <taxon>Actinomycetes</taxon>
        <taxon>Catenulisporales</taxon>
        <taxon>Catenulisporaceae</taxon>
        <taxon>Catenulispora</taxon>
    </lineage>
</organism>
<accession>A0ABN2SWP9</accession>
<sequence length="56" mass="5630">MARAALSQDISADRPRGGARSCPGATALAGRVSPPAWGAPRHGIAARCGATVFTKL</sequence>
<reference evidence="2 3" key="1">
    <citation type="journal article" date="2019" name="Int. J. Syst. Evol. Microbiol.">
        <title>The Global Catalogue of Microorganisms (GCM) 10K type strain sequencing project: providing services to taxonomists for standard genome sequencing and annotation.</title>
        <authorList>
            <consortium name="The Broad Institute Genomics Platform"/>
            <consortium name="The Broad Institute Genome Sequencing Center for Infectious Disease"/>
            <person name="Wu L."/>
            <person name="Ma J."/>
        </authorList>
    </citation>
    <scope>NUCLEOTIDE SEQUENCE [LARGE SCALE GENOMIC DNA]</scope>
    <source>
        <strain evidence="2 3">JCM 16013</strain>
    </source>
</reference>
<proteinExistence type="predicted"/>
<evidence type="ECO:0000256" key="1">
    <source>
        <dbReference type="SAM" id="MobiDB-lite"/>
    </source>
</evidence>
<dbReference type="Proteomes" id="UP001499854">
    <property type="component" value="Unassembled WGS sequence"/>
</dbReference>
<protein>
    <submittedName>
        <fullName evidence="2">Uncharacterized protein</fullName>
    </submittedName>
</protein>